<evidence type="ECO:0000313" key="4">
    <source>
        <dbReference type="Proteomes" id="UP000010556"/>
    </source>
</evidence>
<keyword evidence="1 3" id="KW-0689">Ribosomal protein</keyword>
<protein>
    <submittedName>
        <fullName evidence="3">40S ribosomal protein S2</fullName>
    </submittedName>
</protein>
<dbReference type="GO" id="GO:0005840">
    <property type="term" value="C:ribosome"/>
    <property type="evidence" value="ECO:0007669"/>
    <property type="project" value="UniProtKB-KW"/>
</dbReference>
<evidence type="ECO:0000256" key="1">
    <source>
        <dbReference type="PROSITE-ProRule" id="PRU00268"/>
    </source>
</evidence>
<accession>L5M048</accession>
<organism evidence="3 4">
    <name type="scientific">Myotis davidii</name>
    <name type="common">David's myotis</name>
    <dbReference type="NCBI Taxonomy" id="225400"/>
    <lineage>
        <taxon>Eukaryota</taxon>
        <taxon>Metazoa</taxon>
        <taxon>Chordata</taxon>
        <taxon>Craniata</taxon>
        <taxon>Vertebrata</taxon>
        <taxon>Euteleostomi</taxon>
        <taxon>Mammalia</taxon>
        <taxon>Eutheria</taxon>
        <taxon>Laurasiatheria</taxon>
        <taxon>Chiroptera</taxon>
        <taxon>Yangochiroptera</taxon>
        <taxon>Vespertilionidae</taxon>
        <taxon>Myotis</taxon>
    </lineage>
</organism>
<dbReference type="Proteomes" id="UP000010556">
    <property type="component" value="Unassembled WGS sequence"/>
</dbReference>
<dbReference type="AlphaFoldDB" id="L5M048"/>
<dbReference type="Pfam" id="PF00333">
    <property type="entry name" value="Ribosomal_S5"/>
    <property type="match status" value="1"/>
</dbReference>
<dbReference type="GO" id="GO:1990904">
    <property type="term" value="C:ribonucleoprotein complex"/>
    <property type="evidence" value="ECO:0007669"/>
    <property type="project" value="UniProtKB-UniRule"/>
</dbReference>
<dbReference type="FunFam" id="3.30.160.20:FF:000133">
    <property type="entry name" value="40S ribosomal protein S2"/>
    <property type="match status" value="1"/>
</dbReference>
<dbReference type="SUPFAM" id="SSF54768">
    <property type="entry name" value="dsRNA-binding domain-like"/>
    <property type="match status" value="1"/>
</dbReference>
<keyword evidence="1" id="KW-0687">Ribonucleoprotein</keyword>
<gene>
    <name evidence="3" type="ORF">MDA_GLEAN10009433</name>
</gene>
<dbReference type="PROSITE" id="PS50881">
    <property type="entry name" value="S5_DSRBD"/>
    <property type="match status" value="1"/>
</dbReference>
<keyword evidence="4" id="KW-1185">Reference proteome</keyword>
<dbReference type="GO" id="GO:0003735">
    <property type="term" value="F:structural constituent of ribosome"/>
    <property type="evidence" value="ECO:0007669"/>
    <property type="project" value="UniProtKB-UniRule"/>
</dbReference>
<sequence>MPDDAGAAGGPGRGGCARFWGGFAGAAGFGGAEESEVIDFFLGNILKVEVLKVMLMPKQAHAVQRTWFKAFVTIADYNGHVSLGVKWSKGVATANDGAVILVKLSIVPEHEATGETSASPTPSLAR</sequence>
<dbReference type="EMBL" id="KB106375">
    <property type="protein sequence ID" value="ELK31083.1"/>
    <property type="molecule type" value="Genomic_DNA"/>
</dbReference>
<feature type="domain" description="S5 DRBM" evidence="2">
    <location>
        <begin position="46"/>
        <end position="109"/>
    </location>
</feature>
<dbReference type="Gene3D" id="3.30.160.20">
    <property type="match status" value="1"/>
</dbReference>
<evidence type="ECO:0000259" key="2">
    <source>
        <dbReference type="PROSITE" id="PS50881"/>
    </source>
</evidence>
<reference evidence="4" key="1">
    <citation type="journal article" date="2013" name="Science">
        <title>Comparative analysis of bat genomes provides insight into the evolution of flight and immunity.</title>
        <authorList>
            <person name="Zhang G."/>
            <person name="Cowled C."/>
            <person name="Shi Z."/>
            <person name="Huang Z."/>
            <person name="Bishop-Lilly K.A."/>
            <person name="Fang X."/>
            <person name="Wynne J.W."/>
            <person name="Xiong Z."/>
            <person name="Baker M.L."/>
            <person name="Zhao W."/>
            <person name="Tachedjian M."/>
            <person name="Zhu Y."/>
            <person name="Zhou P."/>
            <person name="Jiang X."/>
            <person name="Ng J."/>
            <person name="Yang L."/>
            <person name="Wu L."/>
            <person name="Xiao J."/>
            <person name="Feng Y."/>
            <person name="Chen Y."/>
            <person name="Sun X."/>
            <person name="Zhang Y."/>
            <person name="Marsh G.A."/>
            <person name="Crameri G."/>
            <person name="Broder C.C."/>
            <person name="Frey K.G."/>
            <person name="Wang L.F."/>
            <person name="Wang J."/>
        </authorList>
    </citation>
    <scope>NUCLEOTIDE SEQUENCE [LARGE SCALE GENOMIC DNA]</scope>
</reference>
<proteinExistence type="predicted"/>
<dbReference type="InterPro" id="IPR013810">
    <property type="entry name" value="Ribosomal_uS5_N"/>
</dbReference>
<evidence type="ECO:0000313" key="3">
    <source>
        <dbReference type="EMBL" id="ELK31083.1"/>
    </source>
</evidence>
<dbReference type="GO" id="GO:0006412">
    <property type="term" value="P:translation"/>
    <property type="evidence" value="ECO:0007669"/>
    <property type="project" value="InterPro"/>
</dbReference>
<name>L5M048_MYODS</name>
<dbReference type="GO" id="GO:0003723">
    <property type="term" value="F:RNA binding"/>
    <property type="evidence" value="ECO:0007669"/>
    <property type="project" value="InterPro"/>
</dbReference>